<sequence>MDLDKYTIPTKSEPEMFRSGPALRDAFLLHRMQPGLQQAQFAHARWLQWLSDYPVECSPDVAMDLDTNGIRPDPIVNRHANDLAQLEHQAQDLQSWMQYWHELNAVSAEMQIKVLFRQRIIAGLVEENRKLRAIWSLHSDTPSLSEPELRAARKAARAYALNFACEQAFYDARLMESNICTCGLYQPMDTTRPVIWKRNDTTREGSDIAAGSMEMRRWVGCKRHLASLGLSEAAIEMGGFS</sequence>
<protein>
    <submittedName>
        <fullName evidence="1">Uncharacterized protein</fullName>
    </submittedName>
</protein>
<dbReference type="Proteomes" id="UP001138500">
    <property type="component" value="Unassembled WGS sequence"/>
</dbReference>
<evidence type="ECO:0000313" key="1">
    <source>
        <dbReference type="EMBL" id="KAH9808132.1"/>
    </source>
</evidence>
<name>A0A9W7VXI9_9PEZI</name>
<evidence type="ECO:0000313" key="2">
    <source>
        <dbReference type="Proteomes" id="UP001138500"/>
    </source>
</evidence>
<accession>A0A9W7VXI9</accession>
<proteinExistence type="predicted"/>
<reference evidence="1 2" key="1">
    <citation type="journal article" date="2018" name="IMA Fungus">
        <title>IMA Genome-F 10: Nine draft genome sequences of Claviceps purpurea s.lat., including C. arundinis, C. humidiphila, and C. cf. spartinae, pseudomolecules for the pitch canker pathogen Fusarium circinatum, draft genome of Davidsoniella eucalypti, Grosmannia galeiformis, Quambalaria eucalypti, and Teratosphaeria destructans.</title>
        <authorList>
            <person name="Wingfield B.D."/>
            <person name="Liu M."/>
            <person name="Nguyen H.D."/>
            <person name="Lane F.A."/>
            <person name="Morgan S.W."/>
            <person name="De Vos L."/>
            <person name="Wilken P.M."/>
            <person name="Duong T.A."/>
            <person name="Aylward J."/>
            <person name="Coetzee M.P."/>
            <person name="Dadej K."/>
            <person name="De Beer Z.W."/>
            <person name="Findlay W."/>
            <person name="Havenga M."/>
            <person name="Kolarik M."/>
            <person name="Menzies J.G."/>
            <person name="Naidoo K."/>
            <person name="Pochopski O."/>
            <person name="Shoukouhi P."/>
            <person name="Santana Q.C."/>
            <person name="Seifert K.A."/>
            <person name="Soal N."/>
            <person name="Steenkamp E.T."/>
            <person name="Tatham C.T."/>
            <person name="van der Nest M.A."/>
            <person name="Wingfield M.J."/>
        </authorList>
    </citation>
    <scope>NUCLEOTIDE SEQUENCE [LARGE SCALE GENOMIC DNA]</scope>
    <source>
        <strain evidence="1">CMW44962</strain>
    </source>
</reference>
<gene>
    <name evidence="1" type="ORF">Tdes44962_MAKER06313</name>
</gene>
<dbReference type="EMBL" id="RIBY02002611">
    <property type="protein sequence ID" value="KAH9808132.1"/>
    <property type="molecule type" value="Genomic_DNA"/>
</dbReference>
<comment type="caution">
    <text evidence="1">The sequence shown here is derived from an EMBL/GenBank/DDBJ whole genome shotgun (WGS) entry which is preliminary data.</text>
</comment>
<keyword evidence="2" id="KW-1185">Reference proteome</keyword>
<dbReference type="AlphaFoldDB" id="A0A9W7VXI9"/>
<reference evidence="1 2" key="2">
    <citation type="journal article" date="2021" name="Curr. Genet.">
        <title>Genetic response to nitrogen starvation in the aggressive Eucalyptus foliar pathogen Teratosphaeria destructans.</title>
        <authorList>
            <person name="Havenga M."/>
            <person name="Wingfield B.D."/>
            <person name="Wingfield M.J."/>
            <person name="Dreyer L.L."/>
            <person name="Roets F."/>
            <person name="Aylward J."/>
        </authorList>
    </citation>
    <scope>NUCLEOTIDE SEQUENCE [LARGE SCALE GENOMIC DNA]</scope>
    <source>
        <strain evidence="1">CMW44962</strain>
    </source>
</reference>
<organism evidence="1 2">
    <name type="scientific">Teratosphaeria destructans</name>
    <dbReference type="NCBI Taxonomy" id="418781"/>
    <lineage>
        <taxon>Eukaryota</taxon>
        <taxon>Fungi</taxon>
        <taxon>Dikarya</taxon>
        <taxon>Ascomycota</taxon>
        <taxon>Pezizomycotina</taxon>
        <taxon>Dothideomycetes</taxon>
        <taxon>Dothideomycetidae</taxon>
        <taxon>Mycosphaerellales</taxon>
        <taxon>Teratosphaeriaceae</taxon>
        <taxon>Teratosphaeria</taxon>
    </lineage>
</organism>